<dbReference type="PANTHER" id="PTHR16074">
    <property type="entry name" value="BARDET-BIEDL SYNDROME 7 PROTEIN"/>
    <property type="match status" value="1"/>
</dbReference>
<dbReference type="GO" id="GO:0060271">
    <property type="term" value="P:cilium assembly"/>
    <property type="evidence" value="ECO:0007669"/>
    <property type="project" value="TreeGrafter"/>
</dbReference>
<reference evidence="3" key="1">
    <citation type="submission" date="2018-06" db="EMBL/GenBank/DDBJ databases">
        <title>Genome assembly of Danube salmon.</title>
        <authorList>
            <person name="Macqueen D.J."/>
            <person name="Gundappa M.K."/>
        </authorList>
    </citation>
    <scope>NUCLEOTIDE SEQUENCE [LARGE SCALE GENOMIC DNA]</scope>
</reference>
<reference evidence="2" key="3">
    <citation type="submission" date="2025-09" db="UniProtKB">
        <authorList>
            <consortium name="Ensembl"/>
        </authorList>
    </citation>
    <scope>IDENTIFICATION</scope>
</reference>
<dbReference type="GO" id="GO:0016020">
    <property type="term" value="C:membrane"/>
    <property type="evidence" value="ECO:0007669"/>
    <property type="project" value="TreeGrafter"/>
</dbReference>
<accession>A0A4W5MIL7</accession>
<dbReference type="GO" id="GO:0008104">
    <property type="term" value="P:intracellular protein localization"/>
    <property type="evidence" value="ECO:0007669"/>
    <property type="project" value="TreeGrafter"/>
</dbReference>
<dbReference type="Ensembl" id="ENSHHUT00000039176.1">
    <property type="protein sequence ID" value="ENSHHUP00000037678.1"/>
    <property type="gene ID" value="ENSHHUG00000023575.1"/>
</dbReference>
<dbReference type="GO" id="GO:0034464">
    <property type="term" value="C:BBSome"/>
    <property type="evidence" value="ECO:0007669"/>
    <property type="project" value="TreeGrafter"/>
</dbReference>
<keyword evidence="3" id="KW-1185">Reference proteome</keyword>
<name>A0A4W5MIL7_9TELE</name>
<evidence type="ECO:0000259" key="1">
    <source>
        <dbReference type="Pfam" id="PF23743"/>
    </source>
</evidence>
<evidence type="ECO:0000313" key="3">
    <source>
        <dbReference type="Proteomes" id="UP000314982"/>
    </source>
</evidence>
<sequence length="106" mass="12069">LVHQVLSEKVTSIHGVCVGKESYDEVLTATYTGWVTGLTTEPQQAEVGPGEEVKMSRETQNKVSALRYTYGQLLQTCICNRYQWNFVSKTQCWQVYKIENTDMESP</sequence>
<feature type="domain" description="BBS7 beta-propeller" evidence="1">
    <location>
        <begin position="3"/>
        <end position="40"/>
    </location>
</feature>
<dbReference type="AlphaFoldDB" id="A0A4W5MIL7"/>
<reference evidence="2" key="2">
    <citation type="submission" date="2025-08" db="UniProtKB">
        <authorList>
            <consortium name="Ensembl"/>
        </authorList>
    </citation>
    <scope>IDENTIFICATION</scope>
</reference>
<organism evidence="2 3">
    <name type="scientific">Hucho hucho</name>
    <name type="common">huchen</name>
    <dbReference type="NCBI Taxonomy" id="62062"/>
    <lineage>
        <taxon>Eukaryota</taxon>
        <taxon>Metazoa</taxon>
        <taxon>Chordata</taxon>
        <taxon>Craniata</taxon>
        <taxon>Vertebrata</taxon>
        <taxon>Euteleostomi</taxon>
        <taxon>Actinopterygii</taxon>
        <taxon>Neopterygii</taxon>
        <taxon>Teleostei</taxon>
        <taxon>Protacanthopterygii</taxon>
        <taxon>Salmoniformes</taxon>
        <taxon>Salmonidae</taxon>
        <taxon>Salmoninae</taxon>
        <taxon>Hucho</taxon>
    </lineage>
</organism>
<dbReference type="GO" id="GO:0005930">
    <property type="term" value="C:axoneme"/>
    <property type="evidence" value="ECO:0007669"/>
    <property type="project" value="TreeGrafter"/>
</dbReference>
<dbReference type="InterPro" id="IPR056332">
    <property type="entry name" value="Beta-prop_BBS7"/>
</dbReference>
<dbReference type="Proteomes" id="UP000314982">
    <property type="component" value="Unassembled WGS sequence"/>
</dbReference>
<dbReference type="Pfam" id="PF23743">
    <property type="entry name" value="Beta-prop_BBS7"/>
    <property type="match status" value="1"/>
</dbReference>
<dbReference type="GO" id="GO:0043005">
    <property type="term" value="C:neuron projection"/>
    <property type="evidence" value="ECO:0007669"/>
    <property type="project" value="TreeGrafter"/>
</dbReference>
<dbReference type="STRING" id="62062.ENSHHUP00000037678"/>
<evidence type="ECO:0000313" key="2">
    <source>
        <dbReference type="Ensembl" id="ENSHHUP00000037678.1"/>
    </source>
</evidence>
<proteinExistence type="predicted"/>
<protein>
    <recommendedName>
        <fullName evidence="1">BBS7 beta-propeller domain-containing protein</fullName>
    </recommendedName>
</protein>
<dbReference type="PANTHER" id="PTHR16074:SF4">
    <property type="entry name" value="BARDET-BIEDL SYNDROME 7 PROTEIN"/>
    <property type="match status" value="1"/>
</dbReference>
<dbReference type="GO" id="GO:0036064">
    <property type="term" value="C:ciliary basal body"/>
    <property type="evidence" value="ECO:0007669"/>
    <property type="project" value="TreeGrafter"/>
</dbReference>